<feature type="transmembrane region" description="Helical" evidence="6">
    <location>
        <begin position="249"/>
        <end position="268"/>
    </location>
</feature>
<evidence type="ECO:0000256" key="1">
    <source>
        <dbReference type="ARBA" id="ARBA00004127"/>
    </source>
</evidence>
<dbReference type="PANTHER" id="PTHR32322">
    <property type="entry name" value="INNER MEMBRANE TRANSPORTER"/>
    <property type="match status" value="1"/>
</dbReference>
<feature type="domain" description="EamA" evidence="7">
    <location>
        <begin position="6"/>
        <end position="144"/>
    </location>
</feature>
<feature type="transmembrane region" description="Helical" evidence="6">
    <location>
        <begin position="158"/>
        <end position="175"/>
    </location>
</feature>
<keyword evidence="4 6" id="KW-1133">Transmembrane helix</keyword>
<keyword evidence="3 6" id="KW-0812">Transmembrane</keyword>
<evidence type="ECO:0000259" key="7">
    <source>
        <dbReference type="Pfam" id="PF00892"/>
    </source>
</evidence>
<dbReference type="InterPro" id="IPR037185">
    <property type="entry name" value="EmrE-like"/>
</dbReference>
<sequence length="302" mass="33114">MNEKMKGTLLTLIAGVAWGLSGVSGQFVMARGMNIESLTVLRLMISGVALLALAAYQNPQQLGRLLTDKKALTRLFLFSMLGLVLNQIAYLTAIYYTNAGTATVLQYLCPILVLTYVCLRQRQKPTAVELVAMVFAIMGTFLIATHGQVHRLAVTPRGLFWGLFSAVTYAFYIILPTSLIKQYGSLAVIGTSMLLGSIEVSLFFQPWQHALPFNTEIFWDLVGIVGVGTIFAYTAFLKGVSLVGQVNGSLLASIEPISSVFFAVLLVNETFYPMDWFGMILILFSVLLVSMQDAVLARKSKQ</sequence>
<organism evidence="8 10">
    <name type="scientific">Streptococcus azizii</name>
    <dbReference type="NCBI Taxonomy" id="1579424"/>
    <lineage>
        <taxon>Bacteria</taxon>
        <taxon>Bacillati</taxon>
        <taxon>Bacillota</taxon>
        <taxon>Bacilli</taxon>
        <taxon>Lactobacillales</taxon>
        <taxon>Streptococcaceae</taxon>
        <taxon>Streptococcus</taxon>
    </lineage>
</organism>
<evidence type="ECO:0000256" key="5">
    <source>
        <dbReference type="ARBA" id="ARBA00023136"/>
    </source>
</evidence>
<gene>
    <name evidence="9" type="ORF">BVE84_05830</name>
    <name evidence="8" type="ORF">BVE86_07770</name>
</gene>
<evidence type="ECO:0000313" key="8">
    <source>
        <dbReference type="EMBL" id="ONK26360.1"/>
    </source>
</evidence>
<comment type="similarity">
    <text evidence="2">Belongs to the EamA transporter family.</text>
</comment>
<feature type="transmembrane region" description="Helical" evidence="6">
    <location>
        <begin position="35"/>
        <end position="54"/>
    </location>
</feature>
<feature type="transmembrane region" description="Helical" evidence="6">
    <location>
        <begin position="126"/>
        <end position="146"/>
    </location>
</feature>
<dbReference type="EMBL" id="MSPT01000016">
    <property type="protein sequence ID" value="ONK26360.1"/>
    <property type="molecule type" value="Genomic_DNA"/>
</dbReference>
<feature type="transmembrane region" description="Helical" evidence="6">
    <location>
        <begin position="102"/>
        <end position="119"/>
    </location>
</feature>
<feature type="transmembrane region" description="Helical" evidence="6">
    <location>
        <begin position="274"/>
        <end position="296"/>
    </location>
</feature>
<comment type="caution">
    <text evidence="8">The sequence shown here is derived from an EMBL/GenBank/DDBJ whole genome shotgun (WGS) entry which is preliminary data.</text>
</comment>
<protein>
    <submittedName>
        <fullName evidence="8">EamA family transporter</fullName>
    </submittedName>
</protein>
<keyword evidence="5 6" id="KW-0472">Membrane</keyword>
<comment type="subcellular location">
    <subcellularLocation>
        <location evidence="1">Endomembrane system</location>
        <topology evidence="1">Multi-pass membrane protein</topology>
    </subcellularLocation>
</comment>
<evidence type="ECO:0000313" key="11">
    <source>
        <dbReference type="Proteomes" id="UP000188946"/>
    </source>
</evidence>
<evidence type="ECO:0000256" key="2">
    <source>
        <dbReference type="ARBA" id="ARBA00007362"/>
    </source>
</evidence>
<feature type="transmembrane region" description="Helical" evidence="6">
    <location>
        <begin position="187"/>
        <end position="205"/>
    </location>
</feature>
<proteinExistence type="inferred from homology"/>
<dbReference type="EMBL" id="MSPR01000009">
    <property type="protein sequence ID" value="ONK29107.1"/>
    <property type="molecule type" value="Genomic_DNA"/>
</dbReference>
<dbReference type="AlphaFoldDB" id="A0AB36JQY2"/>
<dbReference type="RefSeq" id="WP_076996126.1">
    <property type="nucleotide sequence ID" value="NZ_MSPR01000009.1"/>
</dbReference>
<feature type="domain" description="EamA" evidence="7">
    <location>
        <begin position="157"/>
        <end position="291"/>
    </location>
</feature>
<keyword evidence="11" id="KW-1185">Reference proteome</keyword>
<dbReference type="GO" id="GO:0016020">
    <property type="term" value="C:membrane"/>
    <property type="evidence" value="ECO:0007669"/>
    <property type="project" value="UniProtKB-SubCell"/>
</dbReference>
<evidence type="ECO:0000313" key="9">
    <source>
        <dbReference type="EMBL" id="ONK29107.1"/>
    </source>
</evidence>
<evidence type="ECO:0000313" key="10">
    <source>
        <dbReference type="Proteomes" id="UP000188600"/>
    </source>
</evidence>
<dbReference type="SUPFAM" id="SSF103481">
    <property type="entry name" value="Multidrug resistance efflux transporter EmrE"/>
    <property type="match status" value="2"/>
</dbReference>
<dbReference type="Proteomes" id="UP000188946">
    <property type="component" value="Unassembled WGS sequence"/>
</dbReference>
<feature type="transmembrane region" description="Helical" evidence="6">
    <location>
        <begin position="75"/>
        <end position="96"/>
    </location>
</feature>
<accession>A0AB36JQY2</accession>
<name>A0AB36JQY2_9STRE</name>
<dbReference type="PANTHER" id="PTHR32322:SF2">
    <property type="entry name" value="EAMA DOMAIN-CONTAINING PROTEIN"/>
    <property type="match status" value="1"/>
</dbReference>
<reference evidence="10 11" key="1">
    <citation type="submission" date="2016-12" db="EMBL/GenBank/DDBJ databases">
        <authorList>
            <person name="Gulvik C.A."/>
        </authorList>
    </citation>
    <scope>NUCLEOTIDE SEQUENCE [LARGE SCALE GENOMIC DNA]</scope>
    <source>
        <strain evidence="9 11">12-5202</strain>
        <strain evidence="8 10">12-5291</strain>
    </source>
</reference>
<dbReference type="Proteomes" id="UP000188600">
    <property type="component" value="Unassembled WGS sequence"/>
</dbReference>
<dbReference type="InterPro" id="IPR000620">
    <property type="entry name" value="EamA_dom"/>
</dbReference>
<evidence type="ECO:0000256" key="4">
    <source>
        <dbReference type="ARBA" id="ARBA00022989"/>
    </source>
</evidence>
<evidence type="ECO:0000256" key="6">
    <source>
        <dbReference type="SAM" id="Phobius"/>
    </source>
</evidence>
<feature type="transmembrane region" description="Helical" evidence="6">
    <location>
        <begin position="217"/>
        <end position="237"/>
    </location>
</feature>
<evidence type="ECO:0000256" key="3">
    <source>
        <dbReference type="ARBA" id="ARBA00022692"/>
    </source>
</evidence>
<dbReference type="InterPro" id="IPR050638">
    <property type="entry name" value="AA-Vitamin_Transporters"/>
</dbReference>
<dbReference type="Pfam" id="PF00892">
    <property type="entry name" value="EamA"/>
    <property type="match status" value="2"/>
</dbReference>